<accession>A0A1E5VLA9</accession>
<dbReference type="AlphaFoldDB" id="A0A1E5VLA9"/>
<evidence type="ECO:0000313" key="3">
    <source>
        <dbReference type="Proteomes" id="UP000095767"/>
    </source>
</evidence>
<evidence type="ECO:0000256" key="1">
    <source>
        <dbReference type="SAM" id="MobiDB-lite"/>
    </source>
</evidence>
<dbReference type="OrthoDB" id="781822at2759"/>
<feature type="compositionally biased region" description="Polar residues" evidence="1">
    <location>
        <begin position="71"/>
        <end position="85"/>
    </location>
</feature>
<feature type="region of interest" description="Disordered" evidence="1">
    <location>
        <begin position="66"/>
        <end position="85"/>
    </location>
</feature>
<dbReference type="PANTHER" id="PTHR33913:SF1">
    <property type="entry name" value="DRBM DOMAIN-CONTAINING PROTEIN"/>
    <property type="match status" value="1"/>
</dbReference>
<sequence>MEVNKQLVVLVRHEYYDNLYNLTLKKSIQVACGKMNGKFLLDKIKIGCETATKSCELPHALPDTELHNPLGTISTSSQAEGPDSENSVTNYFDLEALILDQDLIPWDQEFDFIQNLKKYETLQLLQKLWDDTVREHCMHGDRSAQYEMEIQTILTERDMTPKAMSILKKYENSWNMMEAAYPTCSKKGCQPMNIKRKKLKEAILLPNKCQARNLI</sequence>
<dbReference type="Proteomes" id="UP000095767">
    <property type="component" value="Unassembled WGS sequence"/>
</dbReference>
<reference evidence="2 3" key="1">
    <citation type="submission" date="2016-09" db="EMBL/GenBank/DDBJ databases">
        <title>The draft genome of Dichanthelium oligosanthes: A C3 panicoid grass species.</title>
        <authorList>
            <person name="Studer A.J."/>
            <person name="Schnable J.C."/>
            <person name="Brutnell T.P."/>
        </authorList>
    </citation>
    <scope>NUCLEOTIDE SEQUENCE [LARGE SCALE GENOMIC DNA]</scope>
    <source>
        <strain evidence="3">cv. Kellogg 1175</strain>
        <tissue evidence="2">Leaf</tissue>
    </source>
</reference>
<dbReference type="EMBL" id="LWDX02035902">
    <property type="protein sequence ID" value="OEL25918.1"/>
    <property type="molecule type" value="Genomic_DNA"/>
</dbReference>
<name>A0A1E5VLA9_9POAL</name>
<gene>
    <name evidence="2" type="ORF">BAE44_0013063</name>
</gene>
<protein>
    <submittedName>
        <fullName evidence="2">Uncharacterized protein</fullName>
    </submittedName>
</protein>
<comment type="caution">
    <text evidence="2">The sequence shown here is derived from an EMBL/GenBank/DDBJ whole genome shotgun (WGS) entry which is preliminary data.</text>
</comment>
<keyword evidence="3" id="KW-1185">Reference proteome</keyword>
<evidence type="ECO:0000313" key="2">
    <source>
        <dbReference type="EMBL" id="OEL25918.1"/>
    </source>
</evidence>
<dbReference type="STRING" id="888268.A0A1E5VLA9"/>
<organism evidence="2 3">
    <name type="scientific">Dichanthelium oligosanthes</name>
    <dbReference type="NCBI Taxonomy" id="888268"/>
    <lineage>
        <taxon>Eukaryota</taxon>
        <taxon>Viridiplantae</taxon>
        <taxon>Streptophyta</taxon>
        <taxon>Embryophyta</taxon>
        <taxon>Tracheophyta</taxon>
        <taxon>Spermatophyta</taxon>
        <taxon>Magnoliopsida</taxon>
        <taxon>Liliopsida</taxon>
        <taxon>Poales</taxon>
        <taxon>Poaceae</taxon>
        <taxon>PACMAD clade</taxon>
        <taxon>Panicoideae</taxon>
        <taxon>Panicodae</taxon>
        <taxon>Paniceae</taxon>
        <taxon>Dichantheliinae</taxon>
        <taxon>Dichanthelium</taxon>
    </lineage>
</organism>
<proteinExistence type="predicted"/>
<dbReference type="PANTHER" id="PTHR33913">
    <property type="entry name" value="ALEURONE LAYER MORPHOGENESIS PROTEIN"/>
    <property type="match status" value="1"/>
</dbReference>